<keyword evidence="3" id="KW-0540">Nuclease</keyword>
<name>A0ABU2NF46_9PSEU</name>
<dbReference type="Pfam" id="PF03372">
    <property type="entry name" value="Exo_endo_phos"/>
    <property type="match status" value="1"/>
</dbReference>
<comment type="caution">
    <text evidence="3">The sequence shown here is derived from an EMBL/GenBank/DDBJ whole genome shotgun (WGS) entry which is preliminary data.</text>
</comment>
<keyword evidence="1" id="KW-1133">Transmembrane helix</keyword>
<protein>
    <submittedName>
        <fullName evidence="3">Endonuclease/exonuclease/phosphatase family protein</fullName>
    </submittedName>
</protein>
<evidence type="ECO:0000256" key="1">
    <source>
        <dbReference type="SAM" id="Phobius"/>
    </source>
</evidence>
<organism evidence="3 4">
    <name type="scientific">Pseudonocardia charpentierae</name>
    <dbReference type="NCBI Taxonomy" id="3075545"/>
    <lineage>
        <taxon>Bacteria</taxon>
        <taxon>Bacillati</taxon>
        <taxon>Actinomycetota</taxon>
        <taxon>Actinomycetes</taxon>
        <taxon>Pseudonocardiales</taxon>
        <taxon>Pseudonocardiaceae</taxon>
        <taxon>Pseudonocardia</taxon>
    </lineage>
</organism>
<evidence type="ECO:0000313" key="3">
    <source>
        <dbReference type="EMBL" id="MDT0352504.1"/>
    </source>
</evidence>
<keyword evidence="3" id="KW-0378">Hydrolase</keyword>
<feature type="domain" description="Endonuclease/exonuclease/phosphatase" evidence="2">
    <location>
        <begin position="121"/>
        <end position="326"/>
    </location>
</feature>
<feature type="transmembrane region" description="Helical" evidence="1">
    <location>
        <begin position="21"/>
        <end position="42"/>
    </location>
</feature>
<keyword evidence="1" id="KW-0472">Membrane</keyword>
<dbReference type="SUPFAM" id="SSF56219">
    <property type="entry name" value="DNase I-like"/>
    <property type="match status" value="1"/>
</dbReference>
<proteinExistence type="predicted"/>
<evidence type="ECO:0000259" key="2">
    <source>
        <dbReference type="Pfam" id="PF03372"/>
    </source>
</evidence>
<sequence>MSAPPDELPGRTRPPVRPVRLALTLVIVVVAALVLLPDLLGLDHRGPFAQLVSFRPALVAGLLVLAVVAMVVAVIRKRGWTLPAGLLAVAAVGGAMVLPRALPAPDVPEPDAPAVRTLTVLSFNTYEGQGDVDAVAALIRSSRPDLVALPESAARYRDRLAPLVPDYRFIPSDERGRDVQGVTAGVRADLGDVAAQVDRRTGFPSVEVSGAGLGDLRFVAFHSIAPTPGEIPEWSSDLSTLDRWCADRQAGQVIVAGDFNATLDHSVFRSAMTGCTDAAERTGDGLVGTWPSSLPRWLGPQIDHVLITGGITAETLSVHDIPGSDHRAVVTRLRLPN</sequence>
<accession>A0ABU2NF46</accession>
<dbReference type="Gene3D" id="3.60.10.10">
    <property type="entry name" value="Endonuclease/exonuclease/phosphatase"/>
    <property type="match status" value="1"/>
</dbReference>
<keyword evidence="4" id="KW-1185">Reference proteome</keyword>
<dbReference type="InterPro" id="IPR005135">
    <property type="entry name" value="Endo/exonuclease/phosphatase"/>
</dbReference>
<gene>
    <name evidence="3" type="ORF">RM445_23530</name>
</gene>
<reference evidence="4" key="1">
    <citation type="submission" date="2023-07" db="EMBL/GenBank/DDBJ databases">
        <title>30 novel species of actinomycetes from the DSMZ collection.</title>
        <authorList>
            <person name="Nouioui I."/>
        </authorList>
    </citation>
    <scope>NUCLEOTIDE SEQUENCE [LARGE SCALE GENOMIC DNA]</scope>
    <source>
        <strain evidence="4">DSM 45834</strain>
    </source>
</reference>
<feature type="transmembrane region" description="Helical" evidence="1">
    <location>
        <begin position="82"/>
        <end position="102"/>
    </location>
</feature>
<dbReference type="RefSeq" id="WP_311559012.1">
    <property type="nucleotide sequence ID" value="NZ_JAVREJ010000019.1"/>
</dbReference>
<dbReference type="Proteomes" id="UP001183202">
    <property type="component" value="Unassembled WGS sequence"/>
</dbReference>
<dbReference type="InterPro" id="IPR036691">
    <property type="entry name" value="Endo/exonu/phosph_ase_sf"/>
</dbReference>
<feature type="transmembrane region" description="Helical" evidence="1">
    <location>
        <begin position="54"/>
        <end position="75"/>
    </location>
</feature>
<keyword evidence="3" id="KW-0255">Endonuclease</keyword>
<dbReference type="GO" id="GO:0004519">
    <property type="term" value="F:endonuclease activity"/>
    <property type="evidence" value="ECO:0007669"/>
    <property type="project" value="UniProtKB-KW"/>
</dbReference>
<evidence type="ECO:0000313" key="4">
    <source>
        <dbReference type="Proteomes" id="UP001183202"/>
    </source>
</evidence>
<dbReference type="EMBL" id="JAVREJ010000019">
    <property type="protein sequence ID" value="MDT0352504.1"/>
    <property type="molecule type" value="Genomic_DNA"/>
</dbReference>
<keyword evidence="1" id="KW-0812">Transmembrane</keyword>